<dbReference type="AlphaFoldDB" id="A0A7X0H922"/>
<keyword evidence="4" id="KW-0694">RNA-binding</keyword>
<dbReference type="SUPFAM" id="SSF55174">
    <property type="entry name" value="Alpha-L RNA-binding motif"/>
    <property type="match status" value="1"/>
</dbReference>
<feature type="active site" evidence="3">
    <location>
        <position position="203"/>
    </location>
</feature>
<gene>
    <name evidence="7" type="ORF">HNQ40_003331</name>
</gene>
<proteinExistence type="inferred from homology"/>
<dbReference type="GO" id="GO:0000455">
    <property type="term" value="P:enzyme-directed rRNA pseudouridine synthesis"/>
    <property type="evidence" value="ECO:0007669"/>
    <property type="project" value="UniProtKB-ARBA"/>
</dbReference>
<dbReference type="Gene3D" id="3.10.290.10">
    <property type="entry name" value="RNA-binding S4 domain"/>
    <property type="match status" value="1"/>
</dbReference>
<dbReference type="PANTHER" id="PTHR21600">
    <property type="entry name" value="MITOCHONDRIAL RNA PSEUDOURIDINE SYNTHASE"/>
    <property type="match status" value="1"/>
</dbReference>
<evidence type="ECO:0000256" key="5">
    <source>
        <dbReference type="SAM" id="MobiDB-lite"/>
    </source>
</evidence>
<dbReference type="InterPro" id="IPR006225">
    <property type="entry name" value="PsdUridine_synth_RluC/D"/>
</dbReference>
<dbReference type="InterPro" id="IPR020103">
    <property type="entry name" value="PsdUridine_synth_cat_dom_sf"/>
</dbReference>
<dbReference type="GO" id="GO:0160140">
    <property type="term" value="F:23S rRNA pseudouridine(1911/1915/1917) synthase activity"/>
    <property type="evidence" value="ECO:0007669"/>
    <property type="project" value="UniProtKB-EC"/>
</dbReference>
<accession>A0A7X0H922</accession>
<protein>
    <submittedName>
        <fullName evidence="7">23S rRNA pseudouridine1911/1915/1917 synthase</fullName>
        <ecNumber evidence="7">5.4.99.23</ecNumber>
    </submittedName>
</protein>
<feature type="compositionally biased region" description="Basic and acidic residues" evidence="5">
    <location>
        <begin position="16"/>
        <end position="31"/>
    </location>
</feature>
<keyword evidence="8" id="KW-1185">Reference proteome</keyword>
<dbReference type="PROSITE" id="PS01129">
    <property type="entry name" value="PSI_RLU"/>
    <property type="match status" value="1"/>
</dbReference>
<dbReference type="SMART" id="SM00363">
    <property type="entry name" value="S4"/>
    <property type="match status" value="1"/>
</dbReference>
<comment type="caution">
    <text evidence="7">The sequence shown here is derived from an EMBL/GenBank/DDBJ whole genome shotgun (WGS) entry which is preliminary data.</text>
</comment>
<evidence type="ECO:0000256" key="4">
    <source>
        <dbReference type="PROSITE-ProRule" id="PRU00182"/>
    </source>
</evidence>
<dbReference type="InterPro" id="IPR002942">
    <property type="entry name" value="S4_RNA-bd"/>
</dbReference>
<dbReference type="GO" id="GO:0003723">
    <property type="term" value="F:RNA binding"/>
    <property type="evidence" value="ECO:0007669"/>
    <property type="project" value="UniProtKB-KW"/>
</dbReference>
<evidence type="ECO:0000313" key="8">
    <source>
        <dbReference type="Proteomes" id="UP000541810"/>
    </source>
</evidence>
<dbReference type="InterPro" id="IPR006224">
    <property type="entry name" value="PsdUridine_synth_RluA-like_CS"/>
</dbReference>
<dbReference type="Gene3D" id="3.30.2350.10">
    <property type="entry name" value="Pseudouridine synthase"/>
    <property type="match status" value="1"/>
</dbReference>
<reference evidence="7 8" key="1">
    <citation type="submission" date="2020-08" db="EMBL/GenBank/DDBJ databases">
        <title>Genomic Encyclopedia of Type Strains, Phase IV (KMG-IV): sequencing the most valuable type-strain genomes for metagenomic binning, comparative biology and taxonomic classification.</title>
        <authorList>
            <person name="Goeker M."/>
        </authorList>
    </citation>
    <scope>NUCLEOTIDE SEQUENCE [LARGE SCALE GENOMIC DNA]</scope>
    <source>
        <strain evidence="7 8">DSM 103725</strain>
    </source>
</reference>
<name>A0A7X0H922_9BACT</name>
<dbReference type="Proteomes" id="UP000541810">
    <property type="component" value="Unassembled WGS sequence"/>
</dbReference>
<dbReference type="Pfam" id="PF01479">
    <property type="entry name" value="S4"/>
    <property type="match status" value="1"/>
</dbReference>
<dbReference type="InterPro" id="IPR050188">
    <property type="entry name" value="RluA_PseudoU_synthase"/>
</dbReference>
<dbReference type="InterPro" id="IPR006145">
    <property type="entry name" value="PsdUridine_synth_RsuA/RluA"/>
</dbReference>
<dbReference type="NCBIfam" id="TIGR00005">
    <property type="entry name" value="rluA_subfam"/>
    <property type="match status" value="1"/>
</dbReference>
<sequence length="437" mass="48429">MPAEEDQPDASNPFDLSHDSPEPAPDRELDPDARYEATTLEELEDAGAEHRVYDITTDSKKRLDVYLHNRLKGISRNQIQKLIGLGGVTVNGNNVKPSYKLRQNDRVEVMVPPKPAIDVHPEPIPLHILFEDRDMVVVNKQANFIVHPARKYKTGTMVNALAYHLEHPGYNASPFTEQAKAQKTELSEVGKDDQRPGVVHRLDMNTTGVIIFAKQETTHWLLAKQFEDRTNLKCYLALVHGCPDPPSGAINQPLGKHPTIREGHAVRNDASGKESLTFFRVRRRYKGFSLIECELKSGRTHQIRVHLSYHGFPIVGDQLYGGETVGPPELLDPPIAAGARPNLNFARTKAEGQKIEAKAAERAASGELVMGTPALHAALLRIQHPVSEQSMTFTAPLHSPMLDIVRELEANHRAEGEVVTDGTHINLSQALPGIDLS</sequence>
<dbReference type="RefSeq" id="WP_184678986.1">
    <property type="nucleotide sequence ID" value="NZ_JACHGY010000001.1"/>
</dbReference>
<organism evidence="7 8">
    <name type="scientific">Algisphaera agarilytica</name>
    <dbReference type="NCBI Taxonomy" id="1385975"/>
    <lineage>
        <taxon>Bacteria</taxon>
        <taxon>Pseudomonadati</taxon>
        <taxon>Planctomycetota</taxon>
        <taxon>Phycisphaerae</taxon>
        <taxon>Phycisphaerales</taxon>
        <taxon>Phycisphaeraceae</taxon>
        <taxon>Algisphaera</taxon>
    </lineage>
</organism>
<feature type="region of interest" description="Disordered" evidence="5">
    <location>
        <begin position="1"/>
        <end position="31"/>
    </location>
</feature>
<evidence type="ECO:0000256" key="2">
    <source>
        <dbReference type="ARBA" id="ARBA00023235"/>
    </source>
</evidence>
<dbReference type="CDD" id="cd00165">
    <property type="entry name" value="S4"/>
    <property type="match status" value="1"/>
</dbReference>
<dbReference type="EC" id="5.4.99.23" evidence="7"/>
<feature type="domain" description="RNA-binding S4" evidence="6">
    <location>
        <begin position="61"/>
        <end position="118"/>
    </location>
</feature>
<dbReference type="PANTHER" id="PTHR21600:SF44">
    <property type="entry name" value="RIBOSOMAL LARGE SUBUNIT PSEUDOURIDINE SYNTHASE D"/>
    <property type="match status" value="1"/>
</dbReference>
<dbReference type="CDD" id="cd02869">
    <property type="entry name" value="PseudoU_synth_RluA_like"/>
    <property type="match status" value="1"/>
</dbReference>
<evidence type="ECO:0000259" key="6">
    <source>
        <dbReference type="SMART" id="SM00363"/>
    </source>
</evidence>
<evidence type="ECO:0000313" key="7">
    <source>
        <dbReference type="EMBL" id="MBB6431525.1"/>
    </source>
</evidence>
<keyword evidence="2 7" id="KW-0413">Isomerase</keyword>
<dbReference type="SUPFAM" id="SSF55120">
    <property type="entry name" value="Pseudouridine synthase"/>
    <property type="match status" value="1"/>
</dbReference>
<dbReference type="EMBL" id="JACHGY010000001">
    <property type="protein sequence ID" value="MBB6431525.1"/>
    <property type="molecule type" value="Genomic_DNA"/>
</dbReference>
<evidence type="ECO:0000256" key="1">
    <source>
        <dbReference type="ARBA" id="ARBA00010876"/>
    </source>
</evidence>
<evidence type="ECO:0000256" key="3">
    <source>
        <dbReference type="PIRSR" id="PIRSR606225-1"/>
    </source>
</evidence>
<comment type="similarity">
    <text evidence="1">Belongs to the pseudouridine synthase RluA family.</text>
</comment>
<dbReference type="PROSITE" id="PS50889">
    <property type="entry name" value="S4"/>
    <property type="match status" value="1"/>
</dbReference>
<dbReference type="InterPro" id="IPR036986">
    <property type="entry name" value="S4_RNA-bd_sf"/>
</dbReference>
<dbReference type="Pfam" id="PF00849">
    <property type="entry name" value="PseudoU_synth_2"/>
    <property type="match status" value="1"/>
</dbReference>